<gene>
    <name evidence="2" type="ORF">SHKM778_22700</name>
</gene>
<organism evidence="2">
    <name type="scientific">Streptomyces haneummycinicus</name>
    <dbReference type="NCBI Taxonomy" id="3074435"/>
    <lineage>
        <taxon>Bacteria</taxon>
        <taxon>Bacillati</taxon>
        <taxon>Actinomycetota</taxon>
        <taxon>Actinomycetes</taxon>
        <taxon>Kitasatosporales</taxon>
        <taxon>Streptomycetaceae</taxon>
        <taxon>Streptomyces</taxon>
    </lineage>
</organism>
<feature type="compositionally biased region" description="Basic and acidic residues" evidence="1">
    <location>
        <begin position="179"/>
        <end position="195"/>
    </location>
</feature>
<sequence>MQQRLVVPGKLGAQGGHGVTFHRGAAGEADVLQFAHGRARAVAADQVTAAPPGAGGAPGVGGDARRLLLHAVQPAVHGDPDEPFTGQRRAQRTRQHVLGDVQGSGIGVAEDGLGRHLLAPHRPPSGPADPGVRERHSGQPLHQRGGLLAQHDGARRAGFVLARPFVEDHARHLLACQRQGERESDGPRSDDDHRVHGASPLLEVTPEGTWRNRKREQGARSQNVCNLLPVLASSDRRPLVIMKCADAASRT</sequence>
<reference evidence="2" key="1">
    <citation type="submission" date="2024-06" db="EMBL/GenBank/DDBJ databases">
        <authorList>
            <consortium name="consrtm"/>
            <person name="Uemura M."/>
            <person name="Terahara T."/>
        </authorList>
    </citation>
    <scope>NUCLEOTIDE SEQUENCE</scope>
    <source>
        <strain evidence="2">KM77-8</strain>
    </source>
</reference>
<reference evidence="2" key="2">
    <citation type="submission" date="2024-07" db="EMBL/GenBank/DDBJ databases">
        <title>Streptomyces haneummycinica sp. nov., a new antibiotic-producing actinobacterium isolated from marine sediment.</title>
        <authorList>
            <person name="Uemura M."/>
            <person name="Hamada M."/>
            <person name="Hirano S."/>
            <person name="Kobayashi K."/>
            <person name="Ohshiro T."/>
            <person name="Kobayashi T."/>
            <person name="Terahara T."/>
        </authorList>
    </citation>
    <scope>NUCLEOTIDE SEQUENCE</scope>
    <source>
        <strain evidence="2">KM77-8</strain>
    </source>
</reference>
<dbReference type="EMBL" id="AP035768">
    <property type="protein sequence ID" value="BFO15882.1"/>
    <property type="molecule type" value="Genomic_DNA"/>
</dbReference>
<evidence type="ECO:0000313" key="2">
    <source>
        <dbReference type="EMBL" id="BFO15882.1"/>
    </source>
</evidence>
<feature type="region of interest" description="Disordered" evidence="1">
    <location>
        <begin position="178"/>
        <end position="201"/>
    </location>
</feature>
<protein>
    <submittedName>
        <fullName evidence="2">Uncharacterized protein</fullName>
    </submittedName>
</protein>
<feature type="region of interest" description="Disordered" evidence="1">
    <location>
        <begin position="115"/>
        <end position="144"/>
    </location>
</feature>
<dbReference type="AlphaFoldDB" id="A0AAT9HET1"/>
<evidence type="ECO:0000256" key="1">
    <source>
        <dbReference type="SAM" id="MobiDB-lite"/>
    </source>
</evidence>
<proteinExistence type="predicted"/>
<name>A0AAT9HET1_9ACTN</name>
<accession>A0AAT9HET1</accession>